<reference evidence="2" key="1">
    <citation type="submission" date="2020-09" db="EMBL/GenBank/DDBJ databases">
        <title>Novel species of Mucilaginibacter isolated from a glacier on the Tibetan Plateau.</title>
        <authorList>
            <person name="Liu Q."/>
            <person name="Xin Y.-H."/>
        </authorList>
    </citation>
    <scope>NUCLEOTIDE SEQUENCE</scope>
    <source>
        <strain evidence="2">ZB1P21</strain>
    </source>
</reference>
<proteinExistence type="predicted"/>
<evidence type="ECO:0000313" key="2">
    <source>
        <dbReference type="EMBL" id="MBD1394906.1"/>
    </source>
</evidence>
<dbReference type="InterPro" id="IPR027353">
    <property type="entry name" value="NET_dom"/>
</dbReference>
<accession>A0A926NRW5</accession>
<dbReference type="Pfam" id="PF17035">
    <property type="entry name" value="BET"/>
    <property type="match status" value="1"/>
</dbReference>
<dbReference type="AlphaFoldDB" id="A0A926NRW5"/>
<gene>
    <name evidence="2" type="ORF">IDJ76_17505</name>
</gene>
<feature type="domain" description="NET" evidence="1">
    <location>
        <begin position="3"/>
        <end position="39"/>
    </location>
</feature>
<sequence>MSTAELKEEIQKAINQMPESDLKEVWDLINKKQGKNSIDDKTLDKYMDAIISENRGLLQRLAQ</sequence>
<dbReference type="EMBL" id="JACWMX010000008">
    <property type="protein sequence ID" value="MBD1394906.1"/>
    <property type="molecule type" value="Genomic_DNA"/>
</dbReference>
<comment type="caution">
    <text evidence="2">The sequence shown here is derived from an EMBL/GenBank/DDBJ whole genome shotgun (WGS) entry which is preliminary data.</text>
</comment>
<dbReference type="Proteomes" id="UP000619078">
    <property type="component" value="Unassembled WGS sequence"/>
</dbReference>
<evidence type="ECO:0000313" key="3">
    <source>
        <dbReference type="Proteomes" id="UP000619078"/>
    </source>
</evidence>
<evidence type="ECO:0000259" key="1">
    <source>
        <dbReference type="Pfam" id="PF17035"/>
    </source>
</evidence>
<organism evidence="2 3">
    <name type="scientific">Mucilaginibacter glaciei</name>
    <dbReference type="NCBI Taxonomy" id="2772109"/>
    <lineage>
        <taxon>Bacteria</taxon>
        <taxon>Pseudomonadati</taxon>
        <taxon>Bacteroidota</taxon>
        <taxon>Sphingobacteriia</taxon>
        <taxon>Sphingobacteriales</taxon>
        <taxon>Sphingobacteriaceae</taxon>
        <taxon>Mucilaginibacter</taxon>
    </lineage>
</organism>
<protein>
    <recommendedName>
        <fullName evidence="1">NET domain-containing protein</fullName>
    </recommendedName>
</protein>
<dbReference type="RefSeq" id="WP_191165001.1">
    <property type="nucleotide sequence ID" value="NZ_JACWMX010000008.1"/>
</dbReference>
<keyword evidence="3" id="KW-1185">Reference proteome</keyword>
<name>A0A926NRW5_9SPHI</name>